<dbReference type="InterPro" id="IPR015797">
    <property type="entry name" value="NUDIX_hydrolase-like_dom_sf"/>
</dbReference>
<dbReference type="PANTHER" id="PTHR21340">
    <property type="entry name" value="DIADENOSINE 5,5-P1,P4-TETRAPHOSPHATE PYROPHOSPHOHYDROLASE MUTT"/>
    <property type="match status" value="1"/>
</dbReference>
<evidence type="ECO:0000313" key="7">
    <source>
        <dbReference type="Proteomes" id="UP000887578"/>
    </source>
</evidence>
<dbReference type="GO" id="GO:0006167">
    <property type="term" value="P:AMP biosynthetic process"/>
    <property type="evidence" value="ECO:0007669"/>
    <property type="project" value="TreeGrafter"/>
</dbReference>
<evidence type="ECO:0000259" key="6">
    <source>
        <dbReference type="PROSITE" id="PS51462"/>
    </source>
</evidence>
<comment type="similarity">
    <text evidence="1">Belongs to the Nudix hydrolase family.</text>
</comment>
<keyword evidence="3" id="KW-0547">Nucleotide-binding</keyword>
<dbReference type="PANTHER" id="PTHR21340:SF0">
    <property type="entry name" value="BIS(5'-NUCLEOSYL)-TETRAPHOSPHATASE [ASYMMETRICAL]"/>
    <property type="match status" value="1"/>
</dbReference>
<organism evidence="7 8">
    <name type="scientific">Panagrolaimus davidi</name>
    <dbReference type="NCBI Taxonomy" id="227884"/>
    <lineage>
        <taxon>Eukaryota</taxon>
        <taxon>Metazoa</taxon>
        <taxon>Ecdysozoa</taxon>
        <taxon>Nematoda</taxon>
        <taxon>Chromadorea</taxon>
        <taxon>Rhabditida</taxon>
        <taxon>Tylenchina</taxon>
        <taxon>Panagrolaimomorpha</taxon>
        <taxon>Panagrolaimoidea</taxon>
        <taxon>Panagrolaimidae</taxon>
        <taxon>Panagrolaimus</taxon>
    </lineage>
</organism>
<proteinExistence type="inferred from homology"/>
<evidence type="ECO:0000256" key="2">
    <source>
        <dbReference type="ARBA" id="ARBA00018911"/>
    </source>
</evidence>
<name>A0A914P8A0_9BILA</name>
<dbReference type="Pfam" id="PF00293">
    <property type="entry name" value="NUDIX"/>
    <property type="match status" value="1"/>
</dbReference>
<feature type="domain" description="Nudix hydrolase" evidence="6">
    <location>
        <begin position="2"/>
        <end position="133"/>
    </location>
</feature>
<dbReference type="InterPro" id="IPR000086">
    <property type="entry name" value="NUDIX_hydrolase_dom"/>
</dbReference>
<accession>A0A914P8A0</accession>
<dbReference type="Proteomes" id="UP000887578">
    <property type="component" value="Unplaced"/>
</dbReference>
<keyword evidence="4" id="KW-0378">Hydrolase</keyword>
<dbReference type="SUPFAM" id="SSF55811">
    <property type="entry name" value="Nudix"/>
    <property type="match status" value="1"/>
</dbReference>
<sequence length="143" mass="16436">MSTVRAAGLLVYRPIKDGFEYLLLQASYPPHHWTPPKGHVDPGEDEWTAALRETKEEAGITSDQLEIDKGFNYIQKYVANGEPKTVAYWIAKLIKPMEVTLSHEHQKMQWLGLEESIALSKFKEMEEMLRAADKYLKEKASKE</sequence>
<dbReference type="InterPro" id="IPR051325">
    <property type="entry name" value="Nudix_hydrolase_domain"/>
</dbReference>
<dbReference type="PROSITE" id="PS00893">
    <property type="entry name" value="NUDIX_BOX"/>
    <property type="match status" value="1"/>
</dbReference>
<dbReference type="PROSITE" id="PS51462">
    <property type="entry name" value="NUDIX"/>
    <property type="match status" value="1"/>
</dbReference>
<evidence type="ECO:0000256" key="3">
    <source>
        <dbReference type="ARBA" id="ARBA00022741"/>
    </source>
</evidence>
<dbReference type="AlphaFoldDB" id="A0A914P8A0"/>
<dbReference type="GO" id="GO:0000166">
    <property type="term" value="F:nucleotide binding"/>
    <property type="evidence" value="ECO:0007669"/>
    <property type="project" value="UniProtKB-KW"/>
</dbReference>
<dbReference type="CDD" id="cd03428">
    <property type="entry name" value="NUDIX_Ap4A_Nudt2"/>
    <property type="match status" value="1"/>
</dbReference>
<dbReference type="GO" id="GO:0004081">
    <property type="term" value="F:bis(5'-nucleosyl)-tetraphosphatase (asymmetrical) activity"/>
    <property type="evidence" value="ECO:0007669"/>
    <property type="project" value="TreeGrafter"/>
</dbReference>
<protein>
    <recommendedName>
        <fullName evidence="2">Bis(5'-nucleosyl)-tetraphosphatase [asymmetrical]</fullName>
    </recommendedName>
    <alternativeName>
        <fullName evidence="5">Diadenosine 5',5'''-P1,P4-tetraphosphate asymmetrical hydrolase</fullName>
    </alternativeName>
</protein>
<dbReference type="GO" id="GO:0006754">
    <property type="term" value="P:ATP biosynthetic process"/>
    <property type="evidence" value="ECO:0007669"/>
    <property type="project" value="TreeGrafter"/>
</dbReference>
<evidence type="ECO:0000256" key="4">
    <source>
        <dbReference type="ARBA" id="ARBA00022801"/>
    </source>
</evidence>
<dbReference type="Gene3D" id="3.90.79.10">
    <property type="entry name" value="Nucleoside Triphosphate Pyrophosphohydrolase"/>
    <property type="match status" value="1"/>
</dbReference>
<dbReference type="InterPro" id="IPR003565">
    <property type="entry name" value="Tetra_PHTase"/>
</dbReference>
<dbReference type="WBParaSite" id="PDA_v2.g13680.t1">
    <property type="protein sequence ID" value="PDA_v2.g13680.t1"/>
    <property type="gene ID" value="PDA_v2.g13680"/>
</dbReference>
<evidence type="ECO:0000256" key="1">
    <source>
        <dbReference type="ARBA" id="ARBA00005582"/>
    </source>
</evidence>
<keyword evidence="7" id="KW-1185">Reference proteome</keyword>
<dbReference type="PRINTS" id="PR01405">
    <property type="entry name" value="TETRPHPHTASE"/>
</dbReference>
<reference evidence="8" key="1">
    <citation type="submission" date="2022-11" db="UniProtKB">
        <authorList>
            <consortium name="WormBaseParasite"/>
        </authorList>
    </citation>
    <scope>IDENTIFICATION</scope>
</reference>
<evidence type="ECO:0000256" key="5">
    <source>
        <dbReference type="ARBA" id="ARBA00032644"/>
    </source>
</evidence>
<dbReference type="InterPro" id="IPR020084">
    <property type="entry name" value="NUDIX_hydrolase_CS"/>
</dbReference>
<evidence type="ECO:0000313" key="8">
    <source>
        <dbReference type="WBParaSite" id="PDA_v2.g13680.t1"/>
    </source>
</evidence>